<evidence type="ECO:0000256" key="4">
    <source>
        <dbReference type="ARBA" id="ARBA00034092"/>
    </source>
</evidence>
<dbReference type="SUPFAM" id="SSF54189">
    <property type="entry name" value="Ribosomal proteins S24e, L23 and L15e"/>
    <property type="match status" value="1"/>
</dbReference>
<dbReference type="GO" id="GO:0022625">
    <property type="term" value="C:cytosolic large ribosomal subunit"/>
    <property type="evidence" value="ECO:0007669"/>
    <property type="project" value="TreeGrafter"/>
</dbReference>
<reference evidence="6" key="2">
    <citation type="submission" date="2025-09" db="UniProtKB">
        <authorList>
            <consortium name="Ensembl"/>
        </authorList>
    </citation>
    <scope>IDENTIFICATION</scope>
</reference>
<name>A0A8C8SU38_9SAUR</name>
<evidence type="ECO:0000256" key="1">
    <source>
        <dbReference type="ARBA" id="ARBA00006857"/>
    </source>
</evidence>
<proteinExistence type="inferred from homology"/>
<dbReference type="GO" id="GO:0002181">
    <property type="term" value="P:cytoplasmic translation"/>
    <property type="evidence" value="ECO:0007669"/>
    <property type="project" value="TreeGrafter"/>
</dbReference>
<dbReference type="AlphaFoldDB" id="A0A8C8SU38"/>
<reference evidence="6" key="1">
    <citation type="submission" date="2025-08" db="UniProtKB">
        <authorList>
            <consortium name="Ensembl"/>
        </authorList>
    </citation>
    <scope>IDENTIFICATION</scope>
</reference>
<keyword evidence="7" id="KW-1185">Reference proteome</keyword>
<dbReference type="InterPro" id="IPR012678">
    <property type="entry name" value="Ribosomal_uL23/eL15/eS24_sf"/>
</dbReference>
<protein>
    <recommendedName>
        <fullName evidence="5">Ribosomal protein L15</fullName>
    </recommendedName>
</protein>
<organism evidence="6 7">
    <name type="scientific">Pelusios castaneus</name>
    <name type="common">West African mud turtle</name>
    <dbReference type="NCBI Taxonomy" id="367368"/>
    <lineage>
        <taxon>Eukaryota</taxon>
        <taxon>Metazoa</taxon>
        <taxon>Chordata</taxon>
        <taxon>Craniata</taxon>
        <taxon>Vertebrata</taxon>
        <taxon>Euteleostomi</taxon>
        <taxon>Archelosauria</taxon>
        <taxon>Testudinata</taxon>
        <taxon>Testudines</taxon>
        <taxon>Pleurodira</taxon>
        <taxon>Pelomedusidae</taxon>
        <taxon>Pelusios</taxon>
    </lineage>
</organism>
<comment type="function">
    <text evidence="4">Component of the large ribosomal subunit. The ribosome is a large ribonucleoprotein complex responsible for the synthesis of proteins in the cell.</text>
</comment>
<comment type="similarity">
    <text evidence="1 5">Belongs to the eukaryotic ribosomal protein eL15 family.</text>
</comment>
<dbReference type="GO" id="GO:0003723">
    <property type="term" value="F:RNA binding"/>
    <property type="evidence" value="ECO:0007669"/>
    <property type="project" value="TreeGrafter"/>
</dbReference>
<evidence type="ECO:0000256" key="2">
    <source>
        <dbReference type="ARBA" id="ARBA00022980"/>
    </source>
</evidence>
<dbReference type="InterPro" id="IPR000439">
    <property type="entry name" value="Ribosomal_eL15"/>
</dbReference>
<dbReference type="PANTHER" id="PTHR11847:SF4">
    <property type="entry name" value="LARGE RIBOSOMAL SUBUNIT PROTEIN EL15"/>
    <property type="match status" value="1"/>
</dbReference>
<dbReference type="Gene3D" id="3.40.1120.10">
    <property type="entry name" value="Ribosomal protein l15e"/>
    <property type="match status" value="1"/>
</dbReference>
<keyword evidence="3 5" id="KW-0687">Ribonucleoprotein</keyword>
<dbReference type="Pfam" id="PF00827">
    <property type="entry name" value="Ribosomal_L15e"/>
    <property type="match status" value="1"/>
</dbReference>
<dbReference type="PANTHER" id="PTHR11847">
    <property type="entry name" value="RIBOSOMAL PROTEIN L15"/>
    <property type="match status" value="1"/>
</dbReference>
<dbReference type="SMART" id="SM01384">
    <property type="entry name" value="Ribosomal_L15e"/>
    <property type="match status" value="1"/>
</dbReference>
<keyword evidence="2 5" id="KW-0689">Ribosomal protein</keyword>
<dbReference type="InterPro" id="IPR024794">
    <property type="entry name" value="Rbsml_eL15_core_dom_sf"/>
</dbReference>
<accession>A0A8C8SU38</accession>
<sequence length="203" mass="23490">MGAYKSIQELWRKKQLDVMRFLLRVRCWQYRQLSALHRAPQPTRPDNCIRVRCAGRKRPVPKGATYGKPVNHGVNLLKFARSLQSVAVEHAGRRCGALRVLNSYWVGGDSTYKFFLQTASLPPERCCLWRVPWCLHMLSTEGKLRGKGFAMSRFRTKPIIHGILLIEKLLLYCSLSLDGFFWEILFCIVKECMELAFTLNVIE</sequence>
<evidence type="ECO:0000313" key="6">
    <source>
        <dbReference type="Ensembl" id="ENSPCEP00000025638.1"/>
    </source>
</evidence>
<evidence type="ECO:0000313" key="7">
    <source>
        <dbReference type="Proteomes" id="UP000694393"/>
    </source>
</evidence>
<dbReference type="Proteomes" id="UP000694393">
    <property type="component" value="Unplaced"/>
</dbReference>
<dbReference type="Ensembl" id="ENSPCET00000026495.1">
    <property type="protein sequence ID" value="ENSPCEP00000025638.1"/>
    <property type="gene ID" value="ENSPCEG00000019312.1"/>
</dbReference>
<evidence type="ECO:0000256" key="5">
    <source>
        <dbReference type="RuleBase" id="RU000663"/>
    </source>
</evidence>
<dbReference type="GO" id="GO:0003735">
    <property type="term" value="F:structural constituent of ribosome"/>
    <property type="evidence" value="ECO:0007669"/>
    <property type="project" value="InterPro"/>
</dbReference>
<evidence type="ECO:0000256" key="3">
    <source>
        <dbReference type="ARBA" id="ARBA00023274"/>
    </source>
</evidence>